<reference evidence="2" key="1">
    <citation type="submission" date="2017-09" db="EMBL/GenBank/DDBJ databases">
        <authorList>
            <person name="Varghese N."/>
            <person name="Submissions S."/>
        </authorList>
    </citation>
    <scope>NUCLEOTIDE SEQUENCE [LARGE SCALE GENOMIC DNA]</scope>
    <source>
        <strain evidence="2">DSM 44270</strain>
    </source>
</reference>
<dbReference type="EMBL" id="OCNK01000002">
    <property type="protein sequence ID" value="SOD99019.1"/>
    <property type="molecule type" value="Genomic_DNA"/>
</dbReference>
<dbReference type="RefSeq" id="WP_097183826.1">
    <property type="nucleotide sequence ID" value="NZ_OCNK01000002.1"/>
</dbReference>
<protein>
    <submittedName>
        <fullName evidence="1">Uncharacterized protein</fullName>
    </submittedName>
</protein>
<proteinExistence type="predicted"/>
<evidence type="ECO:0000313" key="2">
    <source>
        <dbReference type="Proteomes" id="UP000219482"/>
    </source>
</evidence>
<keyword evidence="2" id="KW-1185">Reference proteome</keyword>
<dbReference type="AlphaFoldDB" id="A0A286GV76"/>
<dbReference type="Proteomes" id="UP000219482">
    <property type="component" value="Unassembled WGS sequence"/>
</dbReference>
<accession>A0A286GV76</accession>
<gene>
    <name evidence="1" type="ORF">SAMN06272739_2139</name>
</gene>
<dbReference type="OrthoDB" id="4872000at2"/>
<sequence>MTSPDPAAPGDLLPDVWFTRDLPVLRAIARLVDSSDHGSSPYLLGAVVPASGLPKGEVIAAAKALADTGYIEPLTNHAGEIVRVTGISAEARRLTGLWPTPQSEWQRLTEQLAARAEHAPTDVERQRWRAFADAAAAVGEHDGALLMSALIGGYVPRNR</sequence>
<organism evidence="1 2">
    <name type="scientific">Blastococcus haudaquaticus</name>
    <dbReference type="NCBI Taxonomy" id="1938745"/>
    <lineage>
        <taxon>Bacteria</taxon>
        <taxon>Bacillati</taxon>
        <taxon>Actinomycetota</taxon>
        <taxon>Actinomycetes</taxon>
        <taxon>Geodermatophilales</taxon>
        <taxon>Geodermatophilaceae</taxon>
        <taxon>Blastococcus</taxon>
    </lineage>
</organism>
<name>A0A286GV76_9ACTN</name>
<evidence type="ECO:0000313" key="1">
    <source>
        <dbReference type="EMBL" id="SOD99019.1"/>
    </source>
</evidence>